<comment type="caution">
    <text evidence="1">The sequence shown here is derived from an EMBL/GenBank/DDBJ whole genome shotgun (WGS) entry which is preliminary data.</text>
</comment>
<dbReference type="AlphaFoldDB" id="A0A1Y4MME2"/>
<accession>A0A1Y4MME2</accession>
<evidence type="ECO:0008006" key="3">
    <source>
        <dbReference type="Google" id="ProtNLM"/>
    </source>
</evidence>
<evidence type="ECO:0000313" key="2">
    <source>
        <dbReference type="Proteomes" id="UP000196386"/>
    </source>
</evidence>
<proteinExistence type="predicted"/>
<organism evidence="1 2">
    <name type="scientific">Anaerotruncus colihominis</name>
    <dbReference type="NCBI Taxonomy" id="169435"/>
    <lineage>
        <taxon>Bacteria</taxon>
        <taxon>Bacillati</taxon>
        <taxon>Bacillota</taxon>
        <taxon>Clostridia</taxon>
        <taxon>Eubacteriales</taxon>
        <taxon>Oscillospiraceae</taxon>
        <taxon>Anaerotruncus</taxon>
    </lineage>
</organism>
<dbReference type="EMBL" id="NFKP01000007">
    <property type="protein sequence ID" value="OUP69896.1"/>
    <property type="molecule type" value="Genomic_DNA"/>
</dbReference>
<dbReference type="RefSeq" id="WP_087300742.1">
    <property type="nucleotide sequence ID" value="NZ_NFKP01000007.1"/>
</dbReference>
<sequence>MIFNNHSNLEGQHAFLGASKYHWINYSEDKVAEAYSKFLATQKGTVLHEFACQCIRLGQKLPKSQKTLNMYVNDAIGFKMTPEQILFYSENCFGTADTIMFRNRFLRIHDLKTGAIPAHMEQLKIYAALFCLEYKIKPADIDIELRLYQNNEILYDEPTAEDIVPIMDKIVTFDKVIRKIKEQEG</sequence>
<reference evidence="2" key="1">
    <citation type="submission" date="2017-04" db="EMBL/GenBank/DDBJ databases">
        <title>Function of individual gut microbiota members based on whole genome sequencing of pure cultures obtained from chicken caecum.</title>
        <authorList>
            <person name="Medvecky M."/>
            <person name="Cejkova D."/>
            <person name="Polansky O."/>
            <person name="Karasova D."/>
            <person name="Kubasova T."/>
            <person name="Cizek A."/>
            <person name="Rychlik I."/>
        </authorList>
    </citation>
    <scope>NUCLEOTIDE SEQUENCE [LARGE SCALE GENOMIC DNA]</scope>
    <source>
        <strain evidence="2">An175</strain>
    </source>
</reference>
<gene>
    <name evidence="1" type="ORF">B5F11_07910</name>
</gene>
<name>A0A1Y4MME2_9FIRM</name>
<protein>
    <recommendedName>
        <fullName evidence="3">DUF2800 domain-containing protein</fullName>
    </recommendedName>
</protein>
<evidence type="ECO:0000313" key="1">
    <source>
        <dbReference type="EMBL" id="OUP69896.1"/>
    </source>
</evidence>
<dbReference type="Proteomes" id="UP000196386">
    <property type="component" value="Unassembled WGS sequence"/>
</dbReference>